<dbReference type="GO" id="GO:0000976">
    <property type="term" value="F:transcription cis-regulatory region binding"/>
    <property type="evidence" value="ECO:0007669"/>
    <property type="project" value="TreeGrafter"/>
</dbReference>
<dbReference type="Proteomes" id="UP000286931">
    <property type="component" value="Unassembled WGS sequence"/>
</dbReference>
<comment type="caution">
    <text evidence="8">The sequence shown here is derived from an EMBL/GenBank/DDBJ whole genome shotgun (WGS) entry which is preliminary data.</text>
</comment>
<gene>
    <name evidence="8" type="ORF">EHYA_07110</name>
</gene>
<dbReference type="InterPro" id="IPR043135">
    <property type="entry name" value="Fur_C"/>
</dbReference>
<protein>
    <submittedName>
        <fullName evidence="8">Transcriptional repressor</fullName>
    </submittedName>
</protein>
<dbReference type="GO" id="GO:1900376">
    <property type="term" value="P:regulation of secondary metabolite biosynthetic process"/>
    <property type="evidence" value="ECO:0007669"/>
    <property type="project" value="TreeGrafter"/>
</dbReference>
<dbReference type="CDD" id="cd07153">
    <property type="entry name" value="Fur_like"/>
    <property type="match status" value="1"/>
</dbReference>
<dbReference type="SUPFAM" id="SSF46785">
    <property type="entry name" value="Winged helix' DNA-binding domain"/>
    <property type="match status" value="1"/>
</dbReference>
<evidence type="ECO:0000256" key="3">
    <source>
        <dbReference type="ARBA" id="ARBA00022833"/>
    </source>
</evidence>
<evidence type="ECO:0000313" key="8">
    <source>
        <dbReference type="EMBL" id="GCD99390.1"/>
    </source>
</evidence>
<organism evidence="8 9">
    <name type="scientific">Embleya hyalina</name>
    <dbReference type="NCBI Taxonomy" id="516124"/>
    <lineage>
        <taxon>Bacteria</taxon>
        <taxon>Bacillati</taxon>
        <taxon>Actinomycetota</taxon>
        <taxon>Actinomycetes</taxon>
        <taxon>Kitasatosporales</taxon>
        <taxon>Streptomycetaceae</taxon>
        <taxon>Embleya</taxon>
    </lineage>
</organism>
<dbReference type="GO" id="GO:0008270">
    <property type="term" value="F:zinc ion binding"/>
    <property type="evidence" value="ECO:0007669"/>
    <property type="project" value="TreeGrafter"/>
</dbReference>
<dbReference type="GO" id="GO:0045892">
    <property type="term" value="P:negative regulation of DNA-templated transcription"/>
    <property type="evidence" value="ECO:0007669"/>
    <property type="project" value="TreeGrafter"/>
</dbReference>
<evidence type="ECO:0000256" key="6">
    <source>
        <dbReference type="ARBA" id="ARBA00023163"/>
    </source>
</evidence>
<dbReference type="AlphaFoldDB" id="A0A401YXW3"/>
<dbReference type="InterPro" id="IPR002481">
    <property type="entry name" value="FUR"/>
</dbReference>
<sequence>MDDGVQHPTPDPVAEAVRQIRAHGERVTVARTAVLRVLADADEHLSADAIFAAVSRAAPGVHRTTIYRALDALERLDLVAFTRLRHDAATYHLAGHLVGGARVYVRCRVCGTVGHAPGDLLDDVAFRLAAEQGFALDPTAVALTGRCARCATPT</sequence>
<dbReference type="InterPro" id="IPR036388">
    <property type="entry name" value="WH-like_DNA-bd_sf"/>
</dbReference>
<accession>A0A401YXW3</accession>
<reference evidence="8 9" key="1">
    <citation type="submission" date="2018-12" db="EMBL/GenBank/DDBJ databases">
        <title>Draft genome sequence of Embleya hyalina NBRC 13850T.</title>
        <authorList>
            <person name="Komaki H."/>
            <person name="Hosoyama A."/>
            <person name="Kimura A."/>
            <person name="Ichikawa N."/>
            <person name="Tamura T."/>
        </authorList>
    </citation>
    <scope>NUCLEOTIDE SEQUENCE [LARGE SCALE GENOMIC DNA]</scope>
    <source>
        <strain evidence="8 9">NBRC 13850</strain>
    </source>
</reference>
<evidence type="ECO:0000256" key="5">
    <source>
        <dbReference type="ARBA" id="ARBA00023125"/>
    </source>
</evidence>
<keyword evidence="9" id="KW-1185">Reference proteome</keyword>
<feature type="binding site" evidence="7">
    <location>
        <position position="150"/>
    </location>
    <ligand>
        <name>Zn(2+)</name>
        <dbReference type="ChEBI" id="CHEBI:29105"/>
    </ligand>
</feature>
<dbReference type="PANTHER" id="PTHR33202:SF7">
    <property type="entry name" value="FERRIC UPTAKE REGULATION PROTEIN"/>
    <property type="match status" value="1"/>
</dbReference>
<dbReference type="OrthoDB" id="8659436at2"/>
<dbReference type="Pfam" id="PF01475">
    <property type="entry name" value="FUR"/>
    <property type="match status" value="1"/>
</dbReference>
<keyword evidence="4" id="KW-0805">Transcription regulation</keyword>
<keyword evidence="2" id="KW-0678">Repressor</keyword>
<dbReference type="RefSeq" id="WP_126641189.1">
    <property type="nucleotide sequence ID" value="NZ_BIFH01000032.1"/>
</dbReference>
<comment type="cofactor">
    <cofactor evidence="7">
        <name>Zn(2+)</name>
        <dbReference type="ChEBI" id="CHEBI:29105"/>
    </cofactor>
    <text evidence="7">Binds 1 zinc ion per subunit.</text>
</comment>
<keyword evidence="7" id="KW-0479">Metal-binding</keyword>
<feature type="binding site" evidence="7">
    <location>
        <position position="107"/>
    </location>
    <ligand>
        <name>Zn(2+)</name>
        <dbReference type="ChEBI" id="CHEBI:29105"/>
    </ligand>
</feature>
<feature type="binding site" evidence="7">
    <location>
        <position position="110"/>
    </location>
    <ligand>
        <name>Zn(2+)</name>
        <dbReference type="ChEBI" id="CHEBI:29105"/>
    </ligand>
</feature>
<feature type="binding site" evidence="7">
    <location>
        <position position="147"/>
    </location>
    <ligand>
        <name>Zn(2+)</name>
        <dbReference type="ChEBI" id="CHEBI:29105"/>
    </ligand>
</feature>
<dbReference type="EMBL" id="BIFH01000032">
    <property type="protein sequence ID" value="GCD99390.1"/>
    <property type="molecule type" value="Genomic_DNA"/>
</dbReference>
<evidence type="ECO:0000256" key="7">
    <source>
        <dbReference type="PIRSR" id="PIRSR602481-1"/>
    </source>
</evidence>
<keyword evidence="6" id="KW-0804">Transcription</keyword>
<evidence type="ECO:0000256" key="4">
    <source>
        <dbReference type="ARBA" id="ARBA00023015"/>
    </source>
</evidence>
<evidence type="ECO:0000256" key="1">
    <source>
        <dbReference type="ARBA" id="ARBA00007957"/>
    </source>
</evidence>
<keyword evidence="5" id="KW-0238">DNA-binding</keyword>
<comment type="similarity">
    <text evidence="1">Belongs to the Fur family.</text>
</comment>
<evidence type="ECO:0000313" key="9">
    <source>
        <dbReference type="Proteomes" id="UP000286931"/>
    </source>
</evidence>
<dbReference type="GO" id="GO:0003700">
    <property type="term" value="F:DNA-binding transcription factor activity"/>
    <property type="evidence" value="ECO:0007669"/>
    <property type="project" value="InterPro"/>
</dbReference>
<evidence type="ECO:0000256" key="2">
    <source>
        <dbReference type="ARBA" id="ARBA00022491"/>
    </source>
</evidence>
<dbReference type="PANTHER" id="PTHR33202">
    <property type="entry name" value="ZINC UPTAKE REGULATION PROTEIN"/>
    <property type="match status" value="1"/>
</dbReference>
<dbReference type="Gene3D" id="3.30.1490.190">
    <property type="match status" value="1"/>
</dbReference>
<dbReference type="Gene3D" id="1.10.10.10">
    <property type="entry name" value="Winged helix-like DNA-binding domain superfamily/Winged helix DNA-binding domain"/>
    <property type="match status" value="1"/>
</dbReference>
<name>A0A401YXW3_9ACTN</name>
<keyword evidence="3 7" id="KW-0862">Zinc</keyword>
<proteinExistence type="inferred from homology"/>
<dbReference type="InterPro" id="IPR036390">
    <property type="entry name" value="WH_DNA-bd_sf"/>
</dbReference>